<dbReference type="PANTHER" id="PTHR43173">
    <property type="entry name" value="ABC1 FAMILY PROTEIN"/>
    <property type="match status" value="1"/>
</dbReference>
<dbReference type="EMBL" id="JH992973">
    <property type="protein sequence ID" value="EKX52262.1"/>
    <property type="molecule type" value="Genomic_DNA"/>
</dbReference>
<feature type="domain" description="ABC1 atypical kinase-like" evidence="1">
    <location>
        <begin position="47"/>
        <end position="280"/>
    </location>
</feature>
<evidence type="ECO:0000259" key="1">
    <source>
        <dbReference type="Pfam" id="PF03109"/>
    </source>
</evidence>
<organism evidence="2">
    <name type="scientific">Guillardia theta (strain CCMP2712)</name>
    <name type="common">Cryptophyte</name>
    <dbReference type="NCBI Taxonomy" id="905079"/>
    <lineage>
        <taxon>Eukaryota</taxon>
        <taxon>Cryptophyceae</taxon>
        <taxon>Pyrenomonadales</taxon>
        <taxon>Geminigeraceae</taxon>
        <taxon>Guillardia</taxon>
    </lineage>
</organism>
<evidence type="ECO:0000313" key="3">
    <source>
        <dbReference type="EnsemblProtists" id="EKX52262"/>
    </source>
</evidence>
<name>L1JV62_GUITC</name>
<reference evidence="3" key="3">
    <citation type="submission" date="2016-03" db="UniProtKB">
        <authorList>
            <consortium name="EnsemblProtists"/>
        </authorList>
    </citation>
    <scope>IDENTIFICATION</scope>
</reference>
<accession>L1JV62</accession>
<keyword evidence="4" id="KW-1185">Reference proteome</keyword>
<evidence type="ECO:0000313" key="4">
    <source>
        <dbReference type="Proteomes" id="UP000011087"/>
    </source>
</evidence>
<dbReference type="InterPro" id="IPR051130">
    <property type="entry name" value="Mito_struct-func_regulator"/>
</dbReference>
<dbReference type="KEGG" id="gtt:GUITHDRAFT_157119"/>
<dbReference type="PaxDb" id="55529-EKX52262"/>
<sequence length="402" mass="44352">MAENAPATIRRLFELLGATYVKLGQFVASSPTLFPAEYVKEFQKCLDSTESVPFSQIKRIIEDDLKGDLSTFYSFVDEKPLASASIAQVHAAKLKTGEDVVIKVQKPGVGSLLKADLAFVSFSSKVLEFLNPEFKRLSLADIAADIRNIMLEELDFTKEAKNIEEFRGFLNSNRIAQASGRRVLTMERFYGSPLVDLDAIRAYTESPETTLITALNTWMASVIGCSSFHADVHAGNLLVLRDGRIAFIDFGIVGKISPRTWQAVEEIAQGFSVSDYNLVAAALVRLGATTDNVNVPAFAADIQRIIERIERLDVEVAVSRSGDQVQAVMAAEEEEVTGTLLDLVAVGQEYGIKLPRDFGLLLKQTLYFDRYTKLLAPGLDPLQDDRIRSTMRDLAGQDVIDV</sequence>
<dbReference type="CDD" id="cd05121">
    <property type="entry name" value="ABC1_ADCK3-like"/>
    <property type="match status" value="1"/>
</dbReference>
<dbReference type="eggNOG" id="KOG1235">
    <property type="taxonomic scope" value="Eukaryota"/>
</dbReference>
<dbReference type="HOGENOM" id="CLU_006533_0_1_1"/>
<dbReference type="OMA" id="VFRNGWD"/>
<reference evidence="2 4" key="1">
    <citation type="journal article" date="2012" name="Nature">
        <title>Algal genomes reveal evolutionary mosaicism and the fate of nucleomorphs.</title>
        <authorList>
            <consortium name="DOE Joint Genome Institute"/>
            <person name="Curtis B.A."/>
            <person name="Tanifuji G."/>
            <person name="Burki F."/>
            <person name="Gruber A."/>
            <person name="Irimia M."/>
            <person name="Maruyama S."/>
            <person name="Arias M.C."/>
            <person name="Ball S.G."/>
            <person name="Gile G.H."/>
            <person name="Hirakawa Y."/>
            <person name="Hopkins J.F."/>
            <person name="Kuo A."/>
            <person name="Rensing S.A."/>
            <person name="Schmutz J."/>
            <person name="Symeonidi A."/>
            <person name="Elias M."/>
            <person name="Eveleigh R.J."/>
            <person name="Herman E.K."/>
            <person name="Klute M.J."/>
            <person name="Nakayama T."/>
            <person name="Obornik M."/>
            <person name="Reyes-Prieto A."/>
            <person name="Armbrust E.V."/>
            <person name="Aves S.J."/>
            <person name="Beiko R.G."/>
            <person name="Coutinho P."/>
            <person name="Dacks J.B."/>
            <person name="Durnford D.G."/>
            <person name="Fast N.M."/>
            <person name="Green B.R."/>
            <person name="Grisdale C.J."/>
            <person name="Hempel F."/>
            <person name="Henrissat B."/>
            <person name="Hoppner M.P."/>
            <person name="Ishida K."/>
            <person name="Kim E."/>
            <person name="Koreny L."/>
            <person name="Kroth P.G."/>
            <person name="Liu Y."/>
            <person name="Malik S.B."/>
            <person name="Maier U.G."/>
            <person name="McRose D."/>
            <person name="Mock T."/>
            <person name="Neilson J.A."/>
            <person name="Onodera N.T."/>
            <person name="Poole A.M."/>
            <person name="Pritham E.J."/>
            <person name="Richards T.A."/>
            <person name="Rocap G."/>
            <person name="Roy S.W."/>
            <person name="Sarai C."/>
            <person name="Schaack S."/>
            <person name="Shirato S."/>
            <person name="Slamovits C.H."/>
            <person name="Spencer D.F."/>
            <person name="Suzuki S."/>
            <person name="Worden A.Z."/>
            <person name="Zauner S."/>
            <person name="Barry K."/>
            <person name="Bell C."/>
            <person name="Bharti A.K."/>
            <person name="Crow J.A."/>
            <person name="Grimwood J."/>
            <person name="Kramer R."/>
            <person name="Lindquist E."/>
            <person name="Lucas S."/>
            <person name="Salamov A."/>
            <person name="McFadden G.I."/>
            <person name="Lane C.E."/>
            <person name="Keeling P.J."/>
            <person name="Gray M.W."/>
            <person name="Grigoriev I.V."/>
            <person name="Archibald J.M."/>
        </authorList>
    </citation>
    <scope>NUCLEOTIDE SEQUENCE</scope>
    <source>
        <strain evidence="2 4">CCMP2712</strain>
    </source>
</reference>
<dbReference type="InterPro" id="IPR011009">
    <property type="entry name" value="Kinase-like_dom_sf"/>
</dbReference>
<reference evidence="4" key="2">
    <citation type="submission" date="2012-11" db="EMBL/GenBank/DDBJ databases">
        <authorList>
            <person name="Kuo A."/>
            <person name="Curtis B.A."/>
            <person name="Tanifuji G."/>
            <person name="Burki F."/>
            <person name="Gruber A."/>
            <person name="Irimia M."/>
            <person name="Maruyama S."/>
            <person name="Arias M.C."/>
            <person name="Ball S.G."/>
            <person name="Gile G.H."/>
            <person name="Hirakawa Y."/>
            <person name="Hopkins J.F."/>
            <person name="Rensing S.A."/>
            <person name="Schmutz J."/>
            <person name="Symeonidi A."/>
            <person name="Elias M."/>
            <person name="Eveleigh R.J."/>
            <person name="Herman E.K."/>
            <person name="Klute M.J."/>
            <person name="Nakayama T."/>
            <person name="Obornik M."/>
            <person name="Reyes-Prieto A."/>
            <person name="Armbrust E.V."/>
            <person name="Aves S.J."/>
            <person name="Beiko R.G."/>
            <person name="Coutinho P."/>
            <person name="Dacks J.B."/>
            <person name="Durnford D.G."/>
            <person name="Fast N.M."/>
            <person name="Green B.R."/>
            <person name="Grisdale C."/>
            <person name="Hempe F."/>
            <person name="Henrissat B."/>
            <person name="Hoppner M.P."/>
            <person name="Ishida K.-I."/>
            <person name="Kim E."/>
            <person name="Koreny L."/>
            <person name="Kroth P.G."/>
            <person name="Liu Y."/>
            <person name="Malik S.-B."/>
            <person name="Maier U.G."/>
            <person name="McRose D."/>
            <person name="Mock T."/>
            <person name="Neilson J.A."/>
            <person name="Onodera N.T."/>
            <person name="Poole A.M."/>
            <person name="Pritham E.J."/>
            <person name="Richards T.A."/>
            <person name="Rocap G."/>
            <person name="Roy S.W."/>
            <person name="Sarai C."/>
            <person name="Schaack S."/>
            <person name="Shirato S."/>
            <person name="Slamovits C.H."/>
            <person name="Spencer D.F."/>
            <person name="Suzuki S."/>
            <person name="Worden A.Z."/>
            <person name="Zauner S."/>
            <person name="Barry K."/>
            <person name="Bell C."/>
            <person name="Bharti A.K."/>
            <person name="Crow J.A."/>
            <person name="Grimwood J."/>
            <person name="Kramer R."/>
            <person name="Lindquist E."/>
            <person name="Lucas S."/>
            <person name="Salamov A."/>
            <person name="McFadden G.I."/>
            <person name="Lane C.E."/>
            <person name="Keeling P.J."/>
            <person name="Gray M.W."/>
            <person name="Grigoriev I.V."/>
            <person name="Archibald J.M."/>
        </authorList>
    </citation>
    <scope>NUCLEOTIDE SEQUENCE</scope>
    <source>
        <strain evidence="4">CCMP2712</strain>
    </source>
</reference>
<dbReference type="InterPro" id="IPR004147">
    <property type="entry name" value="ABC1_dom"/>
</dbReference>
<dbReference type="AlphaFoldDB" id="L1JV62"/>
<gene>
    <name evidence="2" type="ORF">GUITHDRAFT_157119</name>
</gene>
<dbReference type="SUPFAM" id="SSF56112">
    <property type="entry name" value="Protein kinase-like (PK-like)"/>
    <property type="match status" value="1"/>
</dbReference>
<dbReference type="Proteomes" id="UP000011087">
    <property type="component" value="Unassembled WGS sequence"/>
</dbReference>
<dbReference type="Pfam" id="PF03109">
    <property type="entry name" value="ABC1"/>
    <property type="match status" value="1"/>
</dbReference>
<dbReference type="PANTHER" id="PTHR43173:SF22">
    <property type="entry name" value="OS07G0227800 PROTEIN"/>
    <property type="match status" value="1"/>
</dbReference>
<proteinExistence type="predicted"/>
<dbReference type="OrthoDB" id="427480at2759"/>
<protein>
    <recommendedName>
        <fullName evidence="1">ABC1 atypical kinase-like domain-containing protein</fullName>
    </recommendedName>
</protein>
<dbReference type="RefSeq" id="XP_005839242.1">
    <property type="nucleotide sequence ID" value="XM_005839185.1"/>
</dbReference>
<evidence type="ECO:0000313" key="2">
    <source>
        <dbReference type="EMBL" id="EKX52262.1"/>
    </source>
</evidence>
<dbReference type="GeneID" id="17308744"/>
<dbReference type="EnsemblProtists" id="EKX52262">
    <property type="protein sequence ID" value="EKX52262"/>
    <property type="gene ID" value="GUITHDRAFT_157119"/>
</dbReference>